<dbReference type="InterPro" id="IPR046457">
    <property type="entry name" value="PMI_typeI_cat"/>
</dbReference>
<sequence length="390" mass="41295">MLTLVPQPQHYAWGSPEVIPEFLGETATGAPVAEAWYGAHPSAPSETDGGTDLRTHLAQAPELRLGADVVARFGPHLPYLLKLIAPSRPLSLQVHPNLEQAREGFAREEAAGTAQQGRSYHDANHKPELVYALTTFEAVCGFRAPRRAAELLAGLSAPLARELLVRLRAEPSAIGMHAAFGRLLQTGTADQVREVVSQCAERLAAGTSPSQRADAIVTRLAQLHPGDPGAVAALLLNPVTLQPGEVMFVPAGWVHAYLSGFGVEVMANSDNVLRAGLTEKHVDIPELLATVDSVAAPPIRIAPELLTEATGVFYAPVDDFELSLTRLADDPGRRLPGRGPRVLLVLAGQVQVTTADESRTLGRGQAVFVAADEGELQVAGTGTLVQADVP</sequence>
<dbReference type="GO" id="GO:0009298">
    <property type="term" value="P:GDP-mannose biosynthetic process"/>
    <property type="evidence" value="ECO:0007669"/>
    <property type="project" value="InterPro"/>
</dbReference>
<feature type="binding site" evidence="10">
    <location>
        <position position="255"/>
    </location>
    <ligand>
        <name>Zn(2+)</name>
        <dbReference type="ChEBI" id="CHEBI:29105"/>
    </ligand>
</feature>
<dbReference type="AlphaFoldDB" id="A0A9D2ECT1"/>
<dbReference type="EC" id="5.3.1.8" evidence="3"/>
<evidence type="ECO:0000259" key="11">
    <source>
        <dbReference type="Pfam" id="PF20511"/>
    </source>
</evidence>
<keyword evidence="6 13" id="KW-0413">Isomerase</keyword>
<dbReference type="InterPro" id="IPR018050">
    <property type="entry name" value="Pmannose_isomerase-type1_CS"/>
</dbReference>
<evidence type="ECO:0000256" key="9">
    <source>
        <dbReference type="PIRSR" id="PIRSR001480-1"/>
    </source>
</evidence>
<evidence type="ECO:0000313" key="13">
    <source>
        <dbReference type="EMBL" id="HIZ34937.1"/>
    </source>
</evidence>
<evidence type="ECO:0000256" key="6">
    <source>
        <dbReference type="ARBA" id="ARBA00023235"/>
    </source>
</evidence>
<evidence type="ECO:0000256" key="10">
    <source>
        <dbReference type="PIRSR" id="PIRSR001480-2"/>
    </source>
</evidence>
<dbReference type="GO" id="GO:0008270">
    <property type="term" value="F:zinc ion binding"/>
    <property type="evidence" value="ECO:0007669"/>
    <property type="project" value="InterPro"/>
</dbReference>
<feature type="domain" description="Mannose-6-phosphate isomerase cupin" evidence="12">
    <location>
        <begin position="313"/>
        <end position="386"/>
    </location>
</feature>
<evidence type="ECO:0000259" key="12">
    <source>
        <dbReference type="Pfam" id="PF21621"/>
    </source>
</evidence>
<organism evidence="13 14">
    <name type="scientific">Candidatus Ruania gallistercoris</name>
    <dbReference type="NCBI Taxonomy" id="2838746"/>
    <lineage>
        <taxon>Bacteria</taxon>
        <taxon>Bacillati</taxon>
        <taxon>Actinomycetota</taxon>
        <taxon>Actinomycetes</taxon>
        <taxon>Micrococcales</taxon>
        <taxon>Ruaniaceae</taxon>
        <taxon>Ruania</taxon>
    </lineage>
</organism>
<dbReference type="InterPro" id="IPR049071">
    <property type="entry name" value="MPI_cupin_dom"/>
</dbReference>
<dbReference type="NCBIfam" id="TIGR00218">
    <property type="entry name" value="manA"/>
    <property type="match status" value="1"/>
</dbReference>
<dbReference type="GO" id="GO:0005975">
    <property type="term" value="P:carbohydrate metabolic process"/>
    <property type="evidence" value="ECO:0007669"/>
    <property type="project" value="InterPro"/>
</dbReference>
<dbReference type="CDD" id="cd07011">
    <property type="entry name" value="cupin_PMI_type_I_N"/>
    <property type="match status" value="1"/>
</dbReference>
<dbReference type="InterPro" id="IPR011051">
    <property type="entry name" value="RmlC_Cupin_sf"/>
</dbReference>
<feature type="binding site" evidence="10">
    <location>
        <position position="128"/>
    </location>
    <ligand>
        <name>Zn(2+)</name>
        <dbReference type="ChEBI" id="CHEBI:29105"/>
    </ligand>
</feature>
<dbReference type="Proteomes" id="UP000824037">
    <property type="component" value="Unassembled WGS sequence"/>
</dbReference>
<dbReference type="PANTHER" id="PTHR10309:SF0">
    <property type="entry name" value="MANNOSE-6-PHOSPHATE ISOMERASE"/>
    <property type="match status" value="1"/>
</dbReference>
<comment type="catalytic activity">
    <reaction evidence="1">
        <text>D-mannose 6-phosphate = D-fructose 6-phosphate</text>
        <dbReference type="Rhea" id="RHEA:12356"/>
        <dbReference type="ChEBI" id="CHEBI:58735"/>
        <dbReference type="ChEBI" id="CHEBI:61527"/>
        <dbReference type="EC" id="5.3.1.8"/>
    </reaction>
</comment>
<dbReference type="Pfam" id="PF21621">
    <property type="entry name" value="MPI_cupin_dom"/>
    <property type="match status" value="1"/>
</dbReference>
<feature type="domain" description="Phosphomannose isomerase type I catalytic" evidence="11">
    <location>
        <begin position="2"/>
        <end position="143"/>
    </location>
</feature>
<keyword evidence="4 10" id="KW-0479">Metal-binding</keyword>
<dbReference type="Pfam" id="PF20511">
    <property type="entry name" value="PMI_typeI_cat"/>
    <property type="match status" value="1"/>
</dbReference>
<dbReference type="EMBL" id="DXBY01000066">
    <property type="protein sequence ID" value="HIZ34937.1"/>
    <property type="molecule type" value="Genomic_DNA"/>
</dbReference>
<dbReference type="InterPro" id="IPR016305">
    <property type="entry name" value="Mannose-6-P_Isomerase"/>
</dbReference>
<comment type="similarity">
    <text evidence="2">Belongs to the mannose-6-phosphate isomerase type 1 family.</text>
</comment>
<feature type="binding site" evidence="10">
    <location>
        <position position="93"/>
    </location>
    <ligand>
        <name>Zn(2+)</name>
        <dbReference type="ChEBI" id="CHEBI:29105"/>
    </ligand>
</feature>
<dbReference type="Gene3D" id="2.60.120.10">
    <property type="entry name" value="Jelly Rolls"/>
    <property type="match status" value="2"/>
</dbReference>
<dbReference type="GO" id="GO:0004476">
    <property type="term" value="F:mannose-6-phosphate isomerase activity"/>
    <property type="evidence" value="ECO:0007669"/>
    <property type="project" value="UniProtKB-EC"/>
</dbReference>
<reference evidence="13" key="2">
    <citation type="submission" date="2021-04" db="EMBL/GenBank/DDBJ databases">
        <authorList>
            <person name="Gilroy R."/>
        </authorList>
    </citation>
    <scope>NUCLEOTIDE SEQUENCE</scope>
    <source>
        <strain evidence="13">ChiGjej4B4-7305</strain>
    </source>
</reference>
<proteinExistence type="inferred from homology"/>
<evidence type="ECO:0000256" key="2">
    <source>
        <dbReference type="ARBA" id="ARBA00010772"/>
    </source>
</evidence>
<dbReference type="SUPFAM" id="SSF51182">
    <property type="entry name" value="RmlC-like cupins"/>
    <property type="match status" value="1"/>
</dbReference>
<dbReference type="InterPro" id="IPR014710">
    <property type="entry name" value="RmlC-like_jellyroll"/>
</dbReference>
<reference evidence="13" key="1">
    <citation type="journal article" date="2021" name="PeerJ">
        <title>Extensive microbial diversity within the chicken gut microbiome revealed by metagenomics and culture.</title>
        <authorList>
            <person name="Gilroy R."/>
            <person name="Ravi A."/>
            <person name="Getino M."/>
            <person name="Pursley I."/>
            <person name="Horton D.L."/>
            <person name="Alikhan N.F."/>
            <person name="Baker D."/>
            <person name="Gharbi K."/>
            <person name="Hall N."/>
            <person name="Watson M."/>
            <person name="Adriaenssens E.M."/>
            <person name="Foster-Nyarko E."/>
            <person name="Jarju S."/>
            <person name="Secka A."/>
            <person name="Antonio M."/>
            <person name="Oren A."/>
            <person name="Chaudhuri R.R."/>
            <person name="La Ragione R."/>
            <person name="Hildebrand F."/>
            <person name="Pallen M.J."/>
        </authorList>
    </citation>
    <scope>NUCLEOTIDE SEQUENCE</scope>
    <source>
        <strain evidence="13">ChiGjej4B4-7305</strain>
    </source>
</reference>
<dbReference type="PROSITE" id="PS00965">
    <property type="entry name" value="PMI_I_1"/>
    <property type="match status" value="1"/>
</dbReference>
<evidence type="ECO:0000256" key="7">
    <source>
        <dbReference type="ARBA" id="ARBA00029741"/>
    </source>
</evidence>
<evidence type="ECO:0000256" key="1">
    <source>
        <dbReference type="ARBA" id="ARBA00000757"/>
    </source>
</evidence>
<evidence type="ECO:0000256" key="3">
    <source>
        <dbReference type="ARBA" id="ARBA00011956"/>
    </source>
</evidence>
<dbReference type="PIRSF" id="PIRSF001480">
    <property type="entry name" value="Mannose-6-phosphate_isomerase"/>
    <property type="match status" value="1"/>
</dbReference>
<protein>
    <recommendedName>
        <fullName evidence="3">mannose-6-phosphate isomerase</fullName>
        <ecNumber evidence="3">5.3.1.8</ecNumber>
    </recommendedName>
    <alternativeName>
        <fullName evidence="7">Phosphohexomutase</fullName>
    </alternativeName>
    <alternativeName>
        <fullName evidence="8">Phosphomannose isomerase</fullName>
    </alternativeName>
</protein>
<feature type="binding site" evidence="10">
    <location>
        <position position="95"/>
    </location>
    <ligand>
        <name>Zn(2+)</name>
        <dbReference type="ChEBI" id="CHEBI:29105"/>
    </ligand>
</feature>
<comment type="cofactor">
    <cofactor evidence="10">
        <name>Zn(2+)</name>
        <dbReference type="ChEBI" id="CHEBI:29105"/>
    </cofactor>
    <text evidence="10">Binds 1 zinc ion per subunit.</text>
</comment>
<evidence type="ECO:0000256" key="8">
    <source>
        <dbReference type="ARBA" id="ARBA00030762"/>
    </source>
</evidence>
<dbReference type="GO" id="GO:0005829">
    <property type="term" value="C:cytosol"/>
    <property type="evidence" value="ECO:0007669"/>
    <property type="project" value="TreeGrafter"/>
</dbReference>
<dbReference type="InterPro" id="IPR001250">
    <property type="entry name" value="Man6P_Isoase-1"/>
</dbReference>
<evidence type="ECO:0000313" key="14">
    <source>
        <dbReference type="Proteomes" id="UP000824037"/>
    </source>
</evidence>
<keyword evidence="5 10" id="KW-0862">Zinc</keyword>
<evidence type="ECO:0000256" key="5">
    <source>
        <dbReference type="ARBA" id="ARBA00022833"/>
    </source>
</evidence>
<evidence type="ECO:0000256" key="4">
    <source>
        <dbReference type="ARBA" id="ARBA00022723"/>
    </source>
</evidence>
<gene>
    <name evidence="13" type="primary">manA</name>
    <name evidence="13" type="ORF">H9815_04100</name>
</gene>
<accession>A0A9D2ECT1</accession>
<feature type="active site" evidence="9">
    <location>
        <position position="274"/>
    </location>
</feature>
<name>A0A9D2ECT1_9MICO</name>
<dbReference type="PANTHER" id="PTHR10309">
    <property type="entry name" value="MANNOSE-6-PHOSPHATE ISOMERASE"/>
    <property type="match status" value="1"/>
</dbReference>
<comment type="caution">
    <text evidence="13">The sequence shown here is derived from an EMBL/GenBank/DDBJ whole genome shotgun (WGS) entry which is preliminary data.</text>
</comment>
<dbReference type="PRINTS" id="PR00714">
    <property type="entry name" value="MAN6PISMRASE"/>
</dbReference>
<dbReference type="Gene3D" id="1.10.441.10">
    <property type="entry name" value="Phosphomannose Isomerase, domain 2"/>
    <property type="match status" value="1"/>
</dbReference>